<dbReference type="PROSITE" id="PS50067">
    <property type="entry name" value="KINESIN_MOTOR_2"/>
    <property type="match status" value="1"/>
</dbReference>
<dbReference type="InterPro" id="IPR001752">
    <property type="entry name" value="Kinesin_motor_dom"/>
</dbReference>
<gene>
    <name evidence="3" type="ORF">CTAYLR_007764</name>
</gene>
<dbReference type="GO" id="GO:0016887">
    <property type="term" value="F:ATP hydrolysis activity"/>
    <property type="evidence" value="ECO:0007669"/>
    <property type="project" value="TreeGrafter"/>
</dbReference>
<dbReference type="GO" id="GO:0005874">
    <property type="term" value="C:microtubule"/>
    <property type="evidence" value="ECO:0007669"/>
    <property type="project" value="TreeGrafter"/>
</dbReference>
<dbReference type="EMBL" id="JAQMWT010000102">
    <property type="protein sequence ID" value="KAJ8610487.1"/>
    <property type="molecule type" value="Genomic_DNA"/>
</dbReference>
<dbReference type="InterPro" id="IPR027640">
    <property type="entry name" value="Kinesin-like_fam"/>
</dbReference>
<dbReference type="Gene3D" id="3.40.850.10">
    <property type="entry name" value="Kinesin motor domain"/>
    <property type="match status" value="1"/>
</dbReference>
<dbReference type="Pfam" id="PF00225">
    <property type="entry name" value="Kinesin"/>
    <property type="match status" value="1"/>
</dbReference>
<dbReference type="AlphaFoldDB" id="A0AAD7UKH6"/>
<dbReference type="GO" id="GO:0005524">
    <property type="term" value="F:ATP binding"/>
    <property type="evidence" value="ECO:0007669"/>
    <property type="project" value="InterPro"/>
</dbReference>
<organism evidence="3 4">
    <name type="scientific">Chrysophaeum taylorii</name>
    <dbReference type="NCBI Taxonomy" id="2483200"/>
    <lineage>
        <taxon>Eukaryota</taxon>
        <taxon>Sar</taxon>
        <taxon>Stramenopiles</taxon>
        <taxon>Ochrophyta</taxon>
        <taxon>Pelagophyceae</taxon>
        <taxon>Pelagomonadales</taxon>
        <taxon>Pelagomonadaceae</taxon>
        <taxon>Chrysophaeum</taxon>
    </lineage>
</organism>
<dbReference type="GO" id="GO:0005871">
    <property type="term" value="C:kinesin complex"/>
    <property type="evidence" value="ECO:0007669"/>
    <property type="project" value="TreeGrafter"/>
</dbReference>
<dbReference type="GO" id="GO:0007018">
    <property type="term" value="P:microtubule-based movement"/>
    <property type="evidence" value="ECO:0007669"/>
    <property type="project" value="InterPro"/>
</dbReference>
<evidence type="ECO:0000313" key="3">
    <source>
        <dbReference type="EMBL" id="KAJ8610487.1"/>
    </source>
</evidence>
<feature type="domain" description="Kinesin motor" evidence="2">
    <location>
        <begin position="215"/>
        <end position="400"/>
    </location>
</feature>
<evidence type="ECO:0000313" key="4">
    <source>
        <dbReference type="Proteomes" id="UP001230188"/>
    </source>
</evidence>
<protein>
    <recommendedName>
        <fullName evidence="2">Kinesin motor domain-containing protein</fullName>
    </recommendedName>
</protein>
<name>A0AAD7UKH6_9STRA</name>
<keyword evidence="4" id="KW-1185">Reference proteome</keyword>
<dbReference type="Proteomes" id="UP001230188">
    <property type="component" value="Unassembled WGS sequence"/>
</dbReference>
<dbReference type="PRINTS" id="PR00380">
    <property type="entry name" value="KINESINHEAVY"/>
</dbReference>
<reference evidence="3" key="1">
    <citation type="submission" date="2023-01" db="EMBL/GenBank/DDBJ databases">
        <title>Metagenome sequencing of chrysophaentin producing Chrysophaeum taylorii.</title>
        <authorList>
            <person name="Davison J."/>
            <person name="Bewley C."/>
        </authorList>
    </citation>
    <scope>NUCLEOTIDE SEQUENCE</scope>
    <source>
        <strain evidence="3">NIES-1699</strain>
    </source>
</reference>
<proteinExistence type="inferred from homology"/>
<dbReference type="InterPro" id="IPR036961">
    <property type="entry name" value="Kinesin_motor_dom_sf"/>
</dbReference>
<dbReference type="PANTHER" id="PTHR24115">
    <property type="entry name" value="KINESIN-RELATED"/>
    <property type="match status" value="1"/>
</dbReference>
<accession>A0AAD7UKH6</accession>
<comment type="caution">
    <text evidence="1">Lacks conserved residue(s) required for the propagation of feature annotation.</text>
</comment>
<evidence type="ECO:0000259" key="2">
    <source>
        <dbReference type="PROSITE" id="PS50067"/>
    </source>
</evidence>
<dbReference type="SUPFAM" id="SSF52540">
    <property type="entry name" value="P-loop containing nucleoside triphosphate hydrolases"/>
    <property type="match status" value="1"/>
</dbReference>
<dbReference type="SMART" id="SM00129">
    <property type="entry name" value="KISc"/>
    <property type="match status" value="1"/>
</dbReference>
<dbReference type="GO" id="GO:0003777">
    <property type="term" value="F:microtubule motor activity"/>
    <property type="evidence" value="ECO:0007669"/>
    <property type="project" value="InterPro"/>
</dbReference>
<comment type="similarity">
    <text evidence="1">Belongs to the TRAFAC class myosin-kinesin ATPase superfamily. Kinesin family.</text>
</comment>
<sequence length="532" mass="58491">MVSLAEFLGEQPLTERHLRQEVLWAGTETDARQLLFEREAAKKNAGLLVASMNAYWRIATLSQGVGSGLRSLGADVVYAIADWAEGSGASDVARLALHERGPPPRRGARVYARIKPTGDVAAVERGPGGRVLLHDPRLTRSGRTLRVTHRHFDVDGVVDRDVDDVVDPLFRVLGNDEDGAPSQACLLLFGQTGTGKTYTLRQALGRLVATTSDARLQFVELAGERCRDLLADGAPVRVLATSDGETQFVGATRVDATDASSLDAALRRGLALRASQRTERNDESSRSHAVVRCERNGRCVFLIDCAGSERRWETMQTKDKAMARESAAINLSLMALKDCFRAAAEDRRLPFRSSTLTRILRPCFDPTRTRVAIVATLSPDVEDIIHSTHTLVLADLMRPPTHRKRYFDAATERLLDRFVSSASRAHPFDWSAEETRAWLLTTDSGKFAHVVLPPGTTGRDLLGFSAHRLADLFEGEARIARIEREGASWVVGADIHRDGIGAQLFAAIRREAFRFRDLSPPPAAAGDVRNYD</sequence>
<evidence type="ECO:0000256" key="1">
    <source>
        <dbReference type="PROSITE-ProRule" id="PRU00283"/>
    </source>
</evidence>
<dbReference type="InterPro" id="IPR027417">
    <property type="entry name" value="P-loop_NTPase"/>
</dbReference>
<dbReference type="GO" id="GO:0008017">
    <property type="term" value="F:microtubule binding"/>
    <property type="evidence" value="ECO:0007669"/>
    <property type="project" value="InterPro"/>
</dbReference>
<comment type="caution">
    <text evidence="3">The sequence shown here is derived from an EMBL/GenBank/DDBJ whole genome shotgun (WGS) entry which is preliminary data.</text>
</comment>